<comment type="caution">
    <text evidence="16">The sequence shown here is derived from an EMBL/GenBank/DDBJ whole genome shotgun (WGS) entry which is preliminary data.</text>
</comment>
<dbReference type="InterPro" id="IPR020894">
    <property type="entry name" value="Cadherin_CS"/>
</dbReference>
<comment type="subcellular location">
    <subcellularLocation>
        <location evidence="1">Cell membrane</location>
        <topology evidence="1">Single-pass type I membrane protein</topology>
    </subcellularLocation>
</comment>
<accession>A0A813UB05</accession>
<sequence>MWILCFLLFISAFAYDDSISVINIHEELPPNILLLPTISSSNLQWLPSSYSFQSYFNLHSDQSLYTTVQVIDREKFCEQKLCNCSKCSINLSFLQTVSPSNISIRTIEIIIEDINDHSPTFKQPIIRLSIAENVPIGYEIPLEAAIDNDYGVLSIQAYELYPIGNNPFRLFRTTKPILKLVETLDRESKSNYLLKLIAYDGGQPALSGEQNIEIIVTDVNDNPPIFEKTIYQRTLPENYQIETIILKVHATDRDENENARITYSIDDRSSTFIINQQTGEIYLKKSLDYERTRAYSLTIKAQDNGVPQMTNYATLIIDVTDVNDHSPDVLLTEVNGTKMNNRLINLPECTLKDTPLLYVYITDDDSGDNGRVSCTLNDTRLNLIYLTTNAYALQTSNSSSFDYESEQSVVIHLQCTDFGTPSLSTSTLLHLFIEDCNDNSPEFISPSSSNLSLIIAYETTDVPFLLTQFIVRDRDRSQPNSFAYSYIVSPPLDLNLINNGTLILHSMPAMPGTFIINVTVYDSGNLTSTISMNVRIQSINETISTMSLPKEHTTLVLLITFFIIIFLAAILISMCFLIAFILRRKMPKKSVANVSSHGSTTSSNERTGSSQKTMIEIFDDAVNSSNRVYQYGVQQAPVDMKVINPSGIHQSDFDYSEKVQRYLTHLNDRLIGTDIDEGVYGSSDVSSDHIQQLTLRPSSVDSSIHSSQQAYQDSFKRFEQLYALVEHHPTTNLDTSAFTSDSLYV</sequence>
<evidence type="ECO:0000256" key="1">
    <source>
        <dbReference type="ARBA" id="ARBA00004251"/>
    </source>
</evidence>
<dbReference type="EMBL" id="CAJNOJ010000016">
    <property type="protein sequence ID" value="CAF0820930.1"/>
    <property type="molecule type" value="Genomic_DNA"/>
</dbReference>
<dbReference type="GO" id="GO:0005886">
    <property type="term" value="C:plasma membrane"/>
    <property type="evidence" value="ECO:0007669"/>
    <property type="project" value="UniProtKB-SubCell"/>
</dbReference>
<feature type="domain" description="Cadherin" evidence="15">
    <location>
        <begin position="122"/>
        <end position="226"/>
    </location>
</feature>
<feature type="chain" id="PRO_5032618728" description="Cadherin domain-containing protein" evidence="14">
    <location>
        <begin position="19"/>
        <end position="745"/>
    </location>
</feature>
<dbReference type="PANTHER" id="PTHR24028:SF146">
    <property type="entry name" value="CADHERIN 96CB, ISOFORM D-RELATED"/>
    <property type="match status" value="1"/>
</dbReference>
<feature type="signal peptide" evidence="14">
    <location>
        <begin position="1"/>
        <end position="18"/>
    </location>
</feature>
<dbReference type="FunFam" id="2.60.40.60:FF:000013">
    <property type="entry name" value="Cadherin EGF LAG seven-pass G-type receptor"/>
    <property type="match status" value="1"/>
</dbReference>
<keyword evidence="11" id="KW-0325">Glycoprotein</keyword>
<evidence type="ECO:0000256" key="6">
    <source>
        <dbReference type="ARBA" id="ARBA00022737"/>
    </source>
</evidence>
<dbReference type="InterPro" id="IPR015919">
    <property type="entry name" value="Cadherin-like_sf"/>
</dbReference>
<feature type="domain" description="Cadherin" evidence="15">
    <location>
        <begin position="227"/>
        <end position="329"/>
    </location>
</feature>
<dbReference type="Proteomes" id="UP000663852">
    <property type="component" value="Unassembled WGS sequence"/>
</dbReference>
<evidence type="ECO:0000256" key="10">
    <source>
        <dbReference type="ARBA" id="ARBA00023157"/>
    </source>
</evidence>
<dbReference type="GO" id="GO:0007156">
    <property type="term" value="P:homophilic cell adhesion via plasma membrane adhesion molecules"/>
    <property type="evidence" value="ECO:0007669"/>
    <property type="project" value="InterPro"/>
</dbReference>
<proteinExistence type="predicted"/>
<dbReference type="CDD" id="cd11304">
    <property type="entry name" value="Cadherin_repeat"/>
    <property type="match status" value="2"/>
</dbReference>
<evidence type="ECO:0000256" key="14">
    <source>
        <dbReference type="SAM" id="SignalP"/>
    </source>
</evidence>
<dbReference type="PROSITE" id="PS50268">
    <property type="entry name" value="CADHERIN_2"/>
    <property type="match status" value="4"/>
</dbReference>
<dbReference type="FunFam" id="2.60.40.60:FF:000007">
    <property type="entry name" value="Protocadherin alpha 2"/>
    <property type="match status" value="1"/>
</dbReference>
<keyword evidence="6" id="KW-0677">Repeat</keyword>
<evidence type="ECO:0000256" key="4">
    <source>
        <dbReference type="ARBA" id="ARBA00022692"/>
    </source>
</evidence>
<gene>
    <name evidence="16" type="ORF">EDS130_LOCUS5850</name>
</gene>
<reference evidence="16" key="1">
    <citation type="submission" date="2021-02" db="EMBL/GenBank/DDBJ databases">
        <authorList>
            <person name="Nowell W R."/>
        </authorList>
    </citation>
    <scope>NUCLEOTIDE SEQUENCE</scope>
</reference>
<keyword evidence="7 12" id="KW-0106">Calcium</keyword>
<evidence type="ECO:0000256" key="8">
    <source>
        <dbReference type="ARBA" id="ARBA00022989"/>
    </source>
</evidence>
<dbReference type="InterPro" id="IPR050174">
    <property type="entry name" value="Protocadherin/Cadherin-CA"/>
</dbReference>
<keyword evidence="2" id="KW-1003">Cell membrane</keyword>
<dbReference type="OrthoDB" id="6252479at2759"/>
<dbReference type="SUPFAM" id="SSF49313">
    <property type="entry name" value="Cadherin-like"/>
    <property type="match status" value="4"/>
</dbReference>
<keyword evidence="3" id="KW-0245">EGF-like domain</keyword>
<dbReference type="GO" id="GO:0005509">
    <property type="term" value="F:calcium ion binding"/>
    <property type="evidence" value="ECO:0007669"/>
    <property type="project" value="UniProtKB-UniRule"/>
</dbReference>
<protein>
    <recommendedName>
        <fullName evidence="15">Cadherin domain-containing protein</fullName>
    </recommendedName>
</protein>
<name>A0A813UB05_ADIRI</name>
<evidence type="ECO:0000256" key="7">
    <source>
        <dbReference type="ARBA" id="ARBA00022837"/>
    </source>
</evidence>
<keyword evidence="8 13" id="KW-1133">Transmembrane helix</keyword>
<evidence type="ECO:0000313" key="16">
    <source>
        <dbReference type="EMBL" id="CAF0820930.1"/>
    </source>
</evidence>
<evidence type="ECO:0000313" key="17">
    <source>
        <dbReference type="Proteomes" id="UP000663852"/>
    </source>
</evidence>
<dbReference type="Gene3D" id="2.60.40.60">
    <property type="entry name" value="Cadherins"/>
    <property type="match status" value="5"/>
</dbReference>
<evidence type="ECO:0000256" key="3">
    <source>
        <dbReference type="ARBA" id="ARBA00022536"/>
    </source>
</evidence>
<feature type="domain" description="Cadherin" evidence="15">
    <location>
        <begin position="338"/>
        <end position="443"/>
    </location>
</feature>
<dbReference type="PROSITE" id="PS00232">
    <property type="entry name" value="CADHERIN_1"/>
    <property type="match status" value="3"/>
</dbReference>
<dbReference type="AlphaFoldDB" id="A0A813UB05"/>
<organism evidence="16 17">
    <name type="scientific">Adineta ricciae</name>
    <name type="common">Rotifer</name>
    <dbReference type="NCBI Taxonomy" id="249248"/>
    <lineage>
        <taxon>Eukaryota</taxon>
        <taxon>Metazoa</taxon>
        <taxon>Spiralia</taxon>
        <taxon>Gnathifera</taxon>
        <taxon>Rotifera</taxon>
        <taxon>Eurotatoria</taxon>
        <taxon>Bdelloidea</taxon>
        <taxon>Adinetida</taxon>
        <taxon>Adinetidae</taxon>
        <taxon>Adineta</taxon>
    </lineage>
</organism>
<evidence type="ECO:0000256" key="5">
    <source>
        <dbReference type="ARBA" id="ARBA00022729"/>
    </source>
</evidence>
<evidence type="ECO:0000256" key="13">
    <source>
        <dbReference type="SAM" id="Phobius"/>
    </source>
</evidence>
<dbReference type="PRINTS" id="PR00205">
    <property type="entry name" value="CADHERIN"/>
</dbReference>
<feature type="domain" description="Cadherin" evidence="15">
    <location>
        <begin position="55"/>
        <end position="121"/>
    </location>
</feature>
<dbReference type="Pfam" id="PF00028">
    <property type="entry name" value="Cadherin"/>
    <property type="match status" value="2"/>
</dbReference>
<dbReference type="SMART" id="SM00112">
    <property type="entry name" value="CA"/>
    <property type="match status" value="4"/>
</dbReference>
<keyword evidence="4 13" id="KW-0812">Transmembrane</keyword>
<keyword evidence="5 14" id="KW-0732">Signal</keyword>
<dbReference type="PANTHER" id="PTHR24028">
    <property type="entry name" value="CADHERIN-87A"/>
    <property type="match status" value="1"/>
</dbReference>
<evidence type="ECO:0000256" key="9">
    <source>
        <dbReference type="ARBA" id="ARBA00023136"/>
    </source>
</evidence>
<evidence type="ECO:0000256" key="12">
    <source>
        <dbReference type="PROSITE-ProRule" id="PRU00043"/>
    </source>
</evidence>
<keyword evidence="10" id="KW-1015">Disulfide bond</keyword>
<dbReference type="InterPro" id="IPR002126">
    <property type="entry name" value="Cadherin-like_dom"/>
</dbReference>
<feature type="transmembrane region" description="Helical" evidence="13">
    <location>
        <begin position="555"/>
        <end position="582"/>
    </location>
</feature>
<keyword evidence="9 13" id="KW-0472">Membrane</keyword>
<evidence type="ECO:0000259" key="15">
    <source>
        <dbReference type="PROSITE" id="PS50268"/>
    </source>
</evidence>
<evidence type="ECO:0000256" key="11">
    <source>
        <dbReference type="ARBA" id="ARBA00023180"/>
    </source>
</evidence>
<evidence type="ECO:0000256" key="2">
    <source>
        <dbReference type="ARBA" id="ARBA00022475"/>
    </source>
</evidence>